<dbReference type="EMBL" id="JBHSWB010000002">
    <property type="protein sequence ID" value="MFC6662849.1"/>
    <property type="molecule type" value="Genomic_DNA"/>
</dbReference>
<proteinExistence type="predicted"/>
<evidence type="ECO:0000256" key="1">
    <source>
        <dbReference type="SAM" id="MobiDB-lite"/>
    </source>
</evidence>
<sequence>MPRTAEHLKPHQVATTEEARALAARRKGGPRGAGRRPRVMGQPEDWARIDAHMAGKSTQQQSRELMRLLLAGLDAVQEHR</sequence>
<feature type="region of interest" description="Disordered" evidence="1">
    <location>
        <begin position="1"/>
        <end position="42"/>
    </location>
</feature>
<evidence type="ECO:0000313" key="2">
    <source>
        <dbReference type="EMBL" id="MFC6662849.1"/>
    </source>
</evidence>
<accession>A0ABW1ZQV3</accession>
<keyword evidence="3" id="KW-1185">Reference proteome</keyword>
<feature type="compositionally biased region" description="Basic residues" evidence="1">
    <location>
        <begin position="23"/>
        <end position="38"/>
    </location>
</feature>
<organism evidence="2 3">
    <name type="scientific">Deinococcus multiflagellatus</name>
    <dbReference type="NCBI Taxonomy" id="1656887"/>
    <lineage>
        <taxon>Bacteria</taxon>
        <taxon>Thermotogati</taxon>
        <taxon>Deinococcota</taxon>
        <taxon>Deinococci</taxon>
        <taxon>Deinococcales</taxon>
        <taxon>Deinococcaceae</taxon>
        <taxon>Deinococcus</taxon>
    </lineage>
</organism>
<comment type="caution">
    <text evidence="2">The sequence shown here is derived from an EMBL/GenBank/DDBJ whole genome shotgun (WGS) entry which is preliminary data.</text>
</comment>
<dbReference type="Proteomes" id="UP001596317">
    <property type="component" value="Unassembled WGS sequence"/>
</dbReference>
<name>A0ABW1ZQV3_9DEIO</name>
<reference evidence="3" key="1">
    <citation type="journal article" date="2019" name="Int. J. Syst. Evol. Microbiol.">
        <title>The Global Catalogue of Microorganisms (GCM) 10K type strain sequencing project: providing services to taxonomists for standard genome sequencing and annotation.</title>
        <authorList>
            <consortium name="The Broad Institute Genomics Platform"/>
            <consortium name="The Broad Institute Genome Sequencing Center for Infectious Disease"/>
            <person name="Wu L."/>
            <person name="Ma J."/>
        </authorList>
    </citation>
    <scope>NUCLEOTIDE SEQUENCE [LARGE SCALE GENOMIC DNA]</scope>
    <source>
        <strain evidence="3">CCUG 63830</strain>
    </source>
</reference>
<dbReference type="RefSeq" id="WP_224611866.1">
    <property type="nucleotide sequence ID" value="NZ_JAIQXV010000020.1"/>
</dbReference>
<evidence type="ECO:0000313" key="3">
    <source>
        <dbReference type="Proteomes" id="UP001596317"/>
    </source>
</evidence>
<gene>
    <name evidence="2" type="ORF">ACFP90_22670</name>
</gene>
<protein>
    <submittedName>
        <fullName evidence="2">Uncharacterized protein</fullName>
    </submittedName>
</protein>